<dbReference type="InterPro" id="IPR003738">
    <property type="entry name" value="SRAP"/>
</dbReference>
<keyword evidence="2" id="KW-1185">Reference proteome</keyword>
<dbReference type="Proteomes" id="UP001203512">
    <property type="component" value="Unassembled WGS sequence"/>
</dbReference>
<dbReference type="Pfam" id="PF02586">
    <property type="entry name" value="SRAP"/>
    <property type="match status" value="1"/>
</dbReference>
<dbReference type="InterPro" id="IPR036590">
    <property type="entry name" value="SRAP-like"/>
</dbReference>
<name>A0ABT0DYD8_9SPHN</name>
<sequence length="186" mass="21446">MHLAVNLRSLYVLMMDSNANPFDTAAVGSRRAIIRRNPDDVTEIEMIEAVWGSNPQFSDGISYEFIRAEGKRFASNRCLVPASEFHIRNGEKKFRAFREDGNFFYLAAIWEPPMGDWPVSYRILTVDANPEVMRYQARHGAIIERRQVMQWLDLTRPEAELLVTPPARMFRIEDILTKPVQTSLAL</sequence>
<gene>
    <name evidence="1" type="ORF">MU848_11120</name>
</gene>
<protein>
    <submittedName>
        <fullName evidence="1">SOS response-associated peptidase family protein</fullName>
    </submittedName>
</protein>
<comment type="caution">
    <text evidence="1">The sequence shown here is derived from an EMBL/GenBank/DDBJ whole genome shotgun (WGS) entry which is preliminary data.</text>
</comment>
<accession>A0ABT0DYD8</accession>
<proteinExistence type="predicted"/>
<dbReference type="EMBL" id="JALKHS010000007">
    <property type="protein sequence ID" value="MCK0532131.1"/>
    <property type="molecule type" value="Genomic_DNA"/>
</dbReference>
<dbReference type="Gene3D" id="3.90.1680.10">
    <property type="entry name" value="SOS response associated peptidase-like"/>
    <property type="match status" value="1"/>
</dbReference>
<dbReference type="SUPFAM" id="SSF143081">
    <property type="entry name" value="BB1717-like"/>
    <property type="match status" value="1"/>
</dbReference>
<evidence type="ECO:0000313" key="2">
    <source>
        <dbReference type="Proteomes" id="UP001203512"/>
    </source>
</evidence>
<organism evidence="1 2">
    <name type="scientific">Sphingobium agri</name>
    <dbReference type="NCBI Taxonomy" id="2933566"/>
    <lineage>
        <taxon>Bacteria</taxon>
        <taxon>Pseudomonadati</taxon>
        <taxon>Pseudomonadota</taxon>
        <taxon>Alphaproteobacteria</taxon>
        <taxon>Sphingomonadales</taxon>
        <taxon>Sphingomonadaceae</taxon>
        <taxon>Sphingobium</taxon>
    </lineage>
</organism>
<dbReference type="RefSeq" id="WP_230463282.1">
    <property type="nucleotide sequence ID" value="NZ_JALKHS010000007.1"/>
</dbReference>
<reference evidence="1 2" key="1">
    <citation type="submission" date="2022-04" db="EMBL/GenBank/DDBJ databases">
        <authorList>
            <person name="Huq M.A."/>
        </authorList>
    </citation>
    <scope>NUCLEOTIDE SEQUENCE [LARGE SCALE GENOMIC DNA]</scope>
    <source>
        <strain evidence="1 2">MAH-33</strain>
    </source>
</reference>
<evidence type="ECO:0000313" key="1">
    <source>
        <dbReference type="EMBL" id="MCK0532131.1"/>
    </source>
</evidence>